<feature type="transmembrane region" description="Helical" evidence="8">
    <location>
        <begin position="130"/>
        <end position="151"/>
    </location>
</feature>
<proteinExistence type="predicted"/>
<keyword evidence="4 8" id="KW-0812">Transmembrane</keyword>
<keyword evidence="3" id="KW-0337">GPI-anchor biosynthesis</keyword>
<gene>
    <name evidence="9" type="ORF">LY90DRAFT_671183</name>
</gene>
<dbReference type="Pfam" id="PF06699">
    <property type="entry name" value="PIG-F"/>
    <property type="match status" value="1"/>
</dbReference>
<dbReference type="OrthoDB" id="17366at2759"/>
<evidence type="ECO:0000256" key="5">
    <source>
        <dbReference type="ARBA" id="ARBA00022824"/>
    </source>
</evidence>
<evidence type="ECO:0000256" key="1">
    <source>
        <dbReference type="ARBA" id="ARBA00004477"/>
    </source>
</evidence>
<keyword evidence="5" id="KW-0256">Endoplasmic reticulum</keyword>
<sequence>MSNKGEQIKNQKQGNQKKEFDFKSIKSKFDLPTLIALPISTTALFIFSKDDIVNKTVSTIFSAFLMILISRTGLMYYANYKRKATPRRQFVTILNSLCITLVFSVVMFLFCLLVKVSLKEKFLELVTSSLFVAFLAMYPATFVVGTDIEVWTKMLSLLEIFSCNRDEISVGAPLLGTIIGAWLSVLAIPLDWFQWWQPFPVSTVLFAILGNLIGSAIGIVFYIFKKDTTPAAATAVHSQGGSTSEKKSK</sequence>
<evidence type="ECO:0000256" key="3">
    <source>
        <dbReference type="ARBA" id="ARBA00022502"/>
    </source>
</evidence>
<feature type="transmembrane region" description="Helical" evidence="8">
    <location>
        <begin position="59"/>
        <end position="78"/>
    </location>
</feature>
<dbReference type="Proteomes" id="UP000193920">
    <property type="component" value="Unassembled WGS sequence"/>
</dbReference>
<evidence type="ECO:0000313" key="10">
    <source>
        <dbReference type="Proteomes" id="UP000193920"/>
    </source>
</evidence>
<dbReference type="InterPro" id="IPR009580">
    <property type="entry name" value="GPI_biosynthesis_protein_Pig-F"/>
</dbReference>
<reference evidence="9 10" key="1">
    <citation type="submission" date="2016-08" db="EMBL/GenBank/DDBJ databases">
        <title>A Parts List for Fungal Cellulosomes Revealed by Comparative Genomics.</title>
        <authorList>
            <consortium name="DOE Joint Genome Institute"/>
            <person name="Haitjema C.H."/>
            <person name="Gilmore S.P."/>
            <person name="Henske J.K."/>
            <person name="Solomon K.V."/>
            <person name="De Groot R."/>
            <person name="Kuo A."/>
            <person name="Mondo S.J."/>
            <person name="Salamov A.A."/>
            <person name="Labutti K."/>
            <person name="Zhao Z."/>
            <person name="Chiniquy J."/>
            <person name="Barry K."/>
            <person name="Brewer H.M."/>
            <person name="Purvine S.O."/>
            <person name="Wright A.T."/>
            <person name="Boxma B."/>
            <person name="Van Alen T."/>
            <person name="Hackstein J.H."/>
            <person name="Baker S.E."/>
            <person name="Grigoriev I.V."/>
            <person name="O'Malley M.A."/>
        </authorList>
    </citation>
    <scope>NUCLEOTIDE SEQUENCE [LARGE SCALE GENOMIC DNA]</scope>
    <source>
        <strain evidence="9 10">G1</strain>
    </source>
</reference>
<evidence type="ECO:0000256" key="2">
    <source>
        <dbReference type="ARBA" id="ARBA00004687"/>
    </source>
</evidence>
<protein>
    <recommendedName>
        <fullName evidence="11">PIG-F-domain-containing protein</fullName>
    </recommendedName>
</protein>
<keyword evidence="6 8" id="KW-1133">Transmembrane helix</keyword>
<comment type="subcellular location">
    <subcellularLocation>
        <location evidence="1">Endoplasmic reticulum membrane</location>
        <topology evidence="1">Multi-pass membrane protein</topology>
    </subcellularLocation>
</comment>
<accession>A0A1Y2CKK6</accession>
<dbReference type="STRING" id="1754190.A0A1Y2CKK6"/>
<keyword evidence="7 8" id="KW-0472">Membrane</keyword>
<dbReference type="UniPathway" id="UPA00196"/>
<organism evidence="9 10">
    <name type="scientific">Neocallimastix californiae</name>
    <dbReference type="NCBI Taxonomy" id="1754190"/>
    <lineage>
        <taxon>Eukaryota</taxon>
        <taxon>Fungi</taxon>
        <taxon>Fungi incertae sedis</taxon>
        <taxon>Chytridiomycota</taxon>
        <taxon>Chytridiomycota incertae sedis</taxon>
        <taxon>Neocallimastigomycetes</taxon>
        <taxon>Neocallimastigales</taxon>
        <taxon>Neocallimastigaceae</taxon>
        <taxon>Neocallimastix</taxon>
    </lineage>
</organism>
<feature type="transmembrane region" description="Helical" evidence="8">
    <location>
        <begin position="29"/>
        <end position="47"/>
    </location>
</feature>
<evidence type="ECO:0008006" key="11">
    <source>
        <dbReference type="Google" id="ProtNLM"/>
    </source>
</evidence>
<comment type="caution">
    <text evidence="9">The sequence shown here is derived from an EMBL/GenBank/DDBJ whole genome shotgun (WGS) entry which is preliminary data.</text>
</comment>
<evidence type="ECO:0000313" key="9">
    <source>
        <dbReference type="EMBL" id="ORY47551.1"/>
    </source>
</evidence>
<evidence type="ECO:0000256" key="8">
    <source>
        <dbReference type="SAM" id="Phobius"/>
    </source>
</evidence>
<evidence type="ECO:0000256" key="7">
    <source>
        <dbReference type="ARBA" id="ARBA00023136"/>
    </source>
</evidence>
<keyword evidence="10" id="KW-1185">Reference proteome</keyword>
<feature type="transmembrane region" description="Helical" evidence="8">
    <location>
        <begin position="90"/>
        <end position="118"/>
    </location>
</feature>
<evidence type="ECO:0000256" key="4">
    <source>
        <dbReference type="ARBA" id="ARBA00022692"/>
    </source>
</evidence>
<evidence type="ECO:0000256" key="6">
    <source>
        <dbReference type="ARBA" id="ARBA00022989"/>
    </source>
</evidence>
<feature type="transmembrane region" description="Helical" evidence="8">
    <location>
        <begin position="204"/>
        <end position="224"/>
    </location>
</feature>
<dbReference type="AlphaFoldDB" id="A0A1Y2CKK6"/>
<feature type="transmembrane region" description="Helical" evidence="8">
    <location>
        <begin position="172"/>
        <end position="192"/>
    </location>
</feature>
<dbReference type="GO" id="GO:0005789">
    <property type="term" value="C:endoplasmic reticulum membrane"/>
    <property type="evidence" value="ECO:0007669"/>
    <property type="project" value="UniProtKB-SubCell"/>
</dbReference>
<dbReference type="GO" id="GO:0006506">
    <property type="term" value="P:GPI anchor biosynthetic process"/>
    <property type="evidence" value="ECO:0007669"/>
    <property type="project" value="UniProtKB-UniPathway"/>
</dbReference>
<comment type="pathway">
    <text evidence="2">Glycolipid biosynthesis; glycosylphosphatidylinositol-anchor biosynthesis.</text>
</comment>
<dbReference type="EMBL" id="MCOG01000104">
    <property type="protein sequence ID" value="ORY47551.1"/>
    <property type="molecule type" value="Genomic_DNA"/>
</dbReference>
<name>A0A1Y2CKK6_9FUNG</name>